<sequence length="348" mass="39737">MEAATRTIPSQDGIHLRKLPKNPVPTLPLEIIIAILLLPNKSVKRLLLASCLCKSLHEILQNSVVSTKPTIKFRDITKLVCDARIDVVLAHHLLQKNDASFVNTLVAEERCLVCAGEVEDISFGLLHRNCLMRISDHGGSLERRYAISTQDLVAMDLRVSLLRERLYTFGAMDEARKRYGTPQSIQIACHRMFFFKAAHGAGLIPTANTELLDRPISLLVAGVASGKNLVTWYLRDLRNARYERARTLYNGRHQFQDWQPKAPHKEGRACRNEWRSWPPYMQAHVKTATPSFEECVHLWLSGYFLERGEQSRDLQVLCCDRHSPCNQHHAQHIFDQFAFHLHPISKVP</sequence>
<name>A0A139AIN5_GONPJ</name>
<evidence type="ECO:0000313" key="2">
    <source>
        <dbReference type="Proteomes" id="UP000070544"/>
    </source>
</evidence>
<reference evidence="1 2" key="1">
    <citation type="journal article" date="2015" name="Genome Biol. Evol.">
        <title>Phylogenomic analyses indicate that early fungi evolved digesting cell walls of algal ancestors of land plants.</title>
        <authorList>
            <person name="Chang Y."/>
            <person name="Wang S."/>
            <person name="Sekimoto S."/>
            <person name="Aerts A.L."/>
            <person name="Choi C."/>
            <person name="Clum A."/>
            <person name="LaButti K.M."/>
            <person name="Lindquist E.A."/>
            <person name="Yee Ngan C."/>
            <person name="Ohm R.A."/>
            <person name="Salamov A.A."/>
            <person name="Grigoriev I.V."/>
            <person name="Spatafora J.W."/>
            <person name="Berbee M.L."/>
        </authorList>
    </citation>
    <scope>NUCLEOTIDE SEQUENCE [LARGE SCALE GENOMIC DNA]</scope>
    <source>
        <strain evidence="1 2">JEL478</strain>
    </source>
</reference>
<accession>A0A139AIN5</accession>
<dbReference type="Proteomes" id="UP000070544">
    <property type="component" value="Unassembled WGS sequence"/>
</dbReference>
<evidence type="ECO:0000313" key="1">
    <source>
        <dbReference type="EMBL" id="KXS16608.1"/>
    </source>
</evidence>
<evidence type="ECO:0008006" key="3">
    <source>
        <dbReference type="Google" id="ProtNLM"/>
    </source>
</evidence>
<protein>
    <recommendedName>
        <fullName evidence="3">F-box domain-containing protein</fullName>
    </recommendedName>
</protein>
<organism evidence="1 2">
    <name type="scientific">Gonapodya prolifera (strain JEL478)</name>
    <name type="common">Monoblepharis prolifera</name>
    <dbReference type="NCBI Taxonomy" id="1344416"/>
    <lineage>
        <taxon>Eukaryota</taxon>
        <taxon>Fungi</taxon>
        <taxon>Fungi incertae sedis</taxon>
        <taxon>Chytridiomycota</taxon>
        <taxon>Chytridiomycota incertae sedis</taxon>
        <taxon>Monoblepharidomycetes</taxon>
        <taxon>Monoblepharidales</taxon>
        <taxon>Gonapodyaceae</taxon>
        <taxon>Gonapodya</taxon>
    </lineage>
</organism>
<keyword evidence="2" id="KW-1185">Reference proteome</keyword>
<gene>
    <name evidence="1" type="ORF">M427DRAFT_288277</name>
</gene>
<proteinExistence type="predicted"/>
<dbReference type="EMBL" id="KQ965751">
    <property type="protein sequence ID" value="KXS16608.1"/>
    <property type="molecule type" value="Genomic_DNA"/>
</dbReference>
<dbReference type="AlphaFoldDB" id="A0A139AIN5"/>